<keyword evidence="2" id="KW-0677">Repeat</keyword>
<evidence type="ECO:0000256" key="1">
    <source>
        <dbReference type="ARBA" id="ARBA00022734"/>
    </source>
</evidence>
<dbReference type="InterPro" id="IPR044156">
    <property type="entry name" value="Galectin-like"/>
</dbReference>
<dbReference type="PROSITE" id="PS51304">
    <property type="entry name" value="GALECTIN"/>
    <property type="match status" value="15"/>
</dbReference>
<protein>
    <recommendedName>
        <fullName evidence="3">Galectin domain-containing protein</fullName>
    </recommendedName>
</protein>
<feature type="domain" description="Galectin" evidence="3">
    <location>
        <begin position="2066"/>
        <end position="2195"/>
    </location>
</feature>
<gene>
    <name evidence="4" type="ORF">Q8A67_012165</name>
</gene>
<feature type="domain" description="Galectin" evidence="3">
    <location>
        <begin position="1115"/>
        <end position="1250"/>
    </location>
</feature>
<feature type="domain" description="Galectin" evidence="3">
    <location>
        <begin position="943"/>
        <end position="1072"/>
    </location>
</feature>
<evidence type="ECO:0000256" key="2">
    <source>
        <dbReference type="ARBA" id="ARBA00022737"/>
    </source>
</evidence>
<dbReference type="PANTHER" id="PTHR11346:SF32">
    <property type="entry name" value="GALECTIN-4"/>
    <property type="match status" value="1"/>
</dbReference>
<feature type="domain" description="Galectin" evidence="3">
    <location>
        <begin position="770"/>
        <end position="899"/>
    </location>
</feature>
<dbReference type="FunFam" id="2.60.120.200:FF:000124">
    <property type="entry name" value="Galectin-4"/>
    <property type="match status" value="14"/>
</dbReference>
<feature type="domain" description="Galectin" evidence="3">
    <location>
        <begin position="597"/>
        <end position="726"/>
    </location>
</feature>
<evidence type="ECO:0000313" key="5">
    <source>
        <dbReference type="Proteomes" id="UP001187343"/>
    </source>
</evidence>
<dbReference type="CDD" id="cd00070">
    <property type="entry name" value="GLECT"/>
    <property type="match status" value="14"/>
</dbReference>
<dbReference type="SMART" id="SM00276">
    <property type="entry name" value="GLECT"/>
    <property type="match status" value="15"/>
</dbReference>
<dbReference type="InterPro" id="IPR001079">
    <property type="entry name" value="Galectin_CRD"/>
</dbReference>
<comment type="caution">
    <text evidence="4">The sequence shown here is derived from an EMBL/GenBank/DDBJ whole genome shotgun (WGS) entry which is preliminary data.</text>
</comment>
<evidence type="ECO:0000259" key="3">
    <source>
        <dbReference type="PROSITE" id="PS51304"/>
    </source>
</evidence>
<dbReference type="GO" id="GO:0030246">
    <property type="term" value="F:carbohydrate binding"/>
    <property type="evidence" value="ECO:0007669"/>
    <property type="project" value="UniProtKB-KW"/>
</dbReference>
<feature type="domain" description="Galectin" evidence="3">
    <location>
        <begin position="1383"/>
        <end position="1513"/>
    </location>
</feature>
<keyword evidence="5" id="KW-1185">Reference proteome</keyword>
<sequence length="2371" mass="266346">MSCMFKSEFQSSFQTISSFSIPYVSLISGGLKDGKTIFIQGAVPSGCESFVVNLKCGESEGDDIAFQIKPQFSINCIVLNSRQNGSWGKEEKVELALKQGSSFDLIIVINSENYQTLPYVGPISGGLREGMALYLQGVVPTNAEWFAINFKTGQSDSDETAFHFNPRMDQKVAMNSFRNGGWEAEESISDNPFKKGQDFEMFTVIKSEGYEVYVNGKEQYTFKHRIPLEKVTTLHINGNVVVKLFGFIQNWGPSSFSTEVTTITSLSRPRRELSTIQSEILQPVQNPTLPYVGQISGGLKEGMALYLQGVIPTNADRFALNFKTGQSENDDIAFHFNPRMDQKVAMNSFRNGGWEAEESISDNPFKKGQAFEMFTVIKSEGYEVYVNGKQQYTFKHRIPLEKVTTLNINGNVVVNLFGFIQTLPYVDHISGGLKEGMALYLQGVIPTNADRFALNFKTGQSENDDIAFHFNPRMDQKVSMNSFRNGGWETEESFIDSPFKKGEAFEMFTVIKPEGYQVYVNGKEQYTFKHRIPLEKVTTLNISGDVAVNLLGFIKNWDTSSFPAEVTTTTSLSRPRRELSSIQSEILQPVQNPNLPYEGQISGGLREGMALYLQGIIPTNADRFALNFKTGQSENDDIAFHFNPRMDQKVSMNSFRNKGWETEESITDSPFKKGEAFEMFTVIKPKGYQVYVNGKEQYTFKHRIPLEKVTTLNISGDVAVNLLGFIQNWSASPFVTKVKSKPAHLGSPCEKRSTVHLDILQPVQNPTLPYVGPISGGLREGMALYLQGVIPTNAEWFSINFKTGQSDSDETAFHFNPRMDQKVAMNSFRNGGWEAEESISDNPFKKGQAFEMFTVIKSKGYKVYVNGKEQYTFKHRIPLEKVTTLNINGNVVVNLFGFIENWSASPFVTKVKSKPAHLGSPCEKRSTVHLDILQPVQNPTLPYVGPISGGLREGMALYLQGVIPTNAEWFSINFKTGQSDSDETAFHFNPRMDQKVAMNSFRNGGWEAEESISDNPFKKGQAFEMFTVIKSKGYKVYVNGKEQYTFKHRIPLEKVTTLNINGNVVVNLFGFIENWGKSSFSTEVTTITSLSRPRRDLSTIQSEIFQPVQNPTLPYVDQISGGLKEGMALYLQGVIPTNADRFALNFKTGQSENDDIAFHFNPRMDQKVSMNSFRNGGWETEESFIDSPFKKGEAFEMFTVIKPEGYQVYVNGKEQYTFKHRIPLEKVTTLNIRGDVAVNLLGFIKNLPYEGQISGGLRKGMALYLQGVIPTNADRFALNFKTGQSENDDIAFHFNPRMDQKVSMNSFRNKEWETEESITDSPFKKGEAFEMFTVIKPEGYQVYVNGKEQYTFKHRIPLEKVTTLNIRGDVAVNLLGFIKTLPYVGPISGGLREGMALYLQGVVPTNAEWFQINFKTGQSNNDDIAFQFNPRMDQKVVMNSFRNGGWEAEESVSDNPFKKGEAFDMFTLIKSEGYQVFVNGKKLYTFKQRIPFEKVSALNISGDVAVILSGFIKNWSTSSLVTSKITSLGSSHGEISTVHSEILQPIQNPSLPYMGHISGGLKEGMALYLQGVVPTNADQFEINFKTGQSNNDDIAFHFKPRMNQKVVMNSFRNGGWEAEESVSDNPFKKGEAFDMFTFIRSEGYQVYVNGIKLYTFKHRIPLEKVSALNICGDVAVILSGFIKNWSTSSLVTSKITSLGSSHGEISTIHSEILQPVQNPSLPYMGHISGGLKEGMALYLQGVVPTNADQFEINFKTGQSNSDDIAFHFKPRMNQKVVMNSFRNGGWEAEESVSDNPFKKGEAFDMFTFIRSEGYQVYVNGIKLYTFKHRIPLEKVSALNICGDFAVILSGFIKNWSTSSLVTSKITSLGSSHGELSTIHSEILQPVQNPSLPYVGHISGGLREGMALYLKGAVPTNANKFELNFKTGKSNNDDIAFHFNPRMDKKVAMNSFRNRKWESEESVSDNPFKKGQAFEMFIVIKSEGYVVYVNGKEQYTFKHRIPLEKVSMLNINGDVFVNLFGFIQNWSKSSFITKIRSRTAHLGSSRWDLSTIQSEVLQPVQNPTIPYVGPISGGLRDGMALYLQGVVPTNANQFRMNFKTGPTDKHDIAFHFNPRMGSKVAMNSFRNGKWETEEGFSDNPFKKGEDFEMFLVIKSDGYQVYVNDKEQYIFKHRIPLEKVTTLNINGDVAVNLFGFIQNWSKSSFITAVKSKTLHLGSPRGELSTIKSEVLQPIQNPTLPYVAPIPEGLRKDMALYVQGVVPTNADRFSINFKTGPTGKDDIAFHFNPRMGSKVVMNTFSNGKWGAEECVSDNPFKKGEAFEMFFVIKSEGYQVRIKGQQYSMFKHRIPLEKVTTINIYGNVSISFLGFVMGM</sequence>
<feature type="domain" description="Galectin" evidence="3">
    <location>
        <begin position="1553"/>
        <end position="1683"/>
    </location>
</feature>
<feature type="domain" description="Galectin" evidence="3">
    <location>
        <begin position="425"/>
        <end position="554"/>
    </location>
</feature>
<feature type="domain" description="Galectin" evidence="3">
    <location>
        <begin position="1893"/>
        <end position="2022"/>
    </location>
</feature>
<feature type="domain" description="Galectin" evidence="3">
    <location>
        <begin position="119"/>
        <end position="248"/>
    </location>
</feature>
<feature type="domain" description="Galectin" evidence="3">
    <location>
        <begin position="1251"/>
        <end position="1378"/>
    </location>
</feature>
<feature type="domain" description="Galectin" evidence="3">
    <location>
        <begin position="23"/>
        <end position="115"/>
    </location>
</feature>
<name>A0AA88TQE1_9TELE</name>
<dbReference type="Gene3D" id="2.60.120.200">
    <property type="match status" value="15"/>
</dbReference>
<feature type="domain" description="Galectin" evidence="3">
    <location>
        <begin position="291"/>
        <end position="420"/>
    </location>
</feature>
<feature type="domain" description="Galectin" evidence="3">
    <location>
        <begin position="1723"/>
        <end position="1853"/>
    </location>
</feature>
<evidence type="ECO:0000313" key="4">
    <source>
        <dbReference type="EMBL" id="KAK2894936.1"/>
    </source>
</evidence>
<proteinExistence type="predicted"/>
<keyword evidence="1" id="KW-0430">Lectin</keyword>
<dbReference type="Pfam" id="PF00337">
    <property type="entry name" value="Gal-bind_lectin"/>
    <property type="match status" value="15"/>
</dbReference>
<accession>A0AA88TQE1</accession>
<dbReference type="EMBL" id="JAUYZG010000011">
    <property type="protein sequence ID" value="KAK2894936.1"/>
    <property type="molecule type" value="Genomic_DNA"/>
</dbReference>
<feature type="domain" description="Galectin" evidence="3">
    <location>
        <begin position="2239"/>
        <end position="2368"/>
    </location>
</feature>
<reference evidence="4" key="1">
    <citation type="submission" date="2023-08" db="EMBL/GenBank/DDBJ databases">
        <title>Chromosome-level Genome Assembly of mud carp (Cirrhinus molitorella).</title>
        <authorList>
            <person name="Liu H."/>
        </authorList>
    </citation>
    <scope>NUCLEOTIDE SEQUENCE</scope>
    <source>
        <strain evidence="4">Prfri</strain>
        <tissue evidence="4">Muscle</tissue>
    </source>
</reference>
<dbReference type="InterPro" id="IPR013320">
    <property type="entry name" value="ConA-like_dom_sf"/>
</dbReference>
<dbReference type="SMART" id="SM00908">
    <property type="entry name" value="Gal-bind_lectin"/>
    <property type="match status" value="15"/>
</dbReference>
<dbReference type="SUPFAM" id="SSF49899">
    <property type="entry name" value="Concanavalin A-like lectins/glucanases"/>
    <property type="match status" value="15"/>
</dbReference>
<organism evidence="4 5">
    <name type="scientific">Cirrhinus molitorella</name>
    <name type="common">mud carp</name>
    <dbReference type="NCBI Taxonomy" id="172907"/>
    <lineage>
        <taxon>Eukaryota</taxon>
        <taxon>Metazoa</taxon>
        <taxon>Chordata</taxon>
        <taxon>Craniata</taxon>
        <taxon>Vertebrata</taxon>
        <taxon>Euteleostomi</taxon>
        <taxon>Actinopterygii</taxon>
        <taxon>Neopterygii</taxon>
        <taxon>Teleostei</taxon>
        <taxon>Ostariophysi</taxon>
        <taxon>Cypriniformes</taxon>
        <taxon>Cyprinidae</taxon>
        <taxon>Labeoninae</taxon>
        <taxon>Labeonini</taxon>
        <taxon>Cirrhinus</taxon>
    </lineage>
</organism>
<dbReference type="Proteomes" id="UP001187343">
    <property type="component" value="Unassembled WGS sequence"/>
</dbReference>
<dbReference type="PANTHER" id="PTHR11346">
    <property type="entry name" value="GALECTIN"/>
    <property type="match status" value="1"/>
</dbReference>